<feature type="compositionally biased region" description="Basic residues" evidence="1">
    <location>
        <begin position="29"/>
        <end position="38"/>
    </location>
</feature>
<reference evidence="3" key="1">
    <citation type="submission" date="2018-06" db="EMBL/GenBank/DDBJ databases">
        <title>SME-4 producing Serratia marcescens from Argentina and comparison with genomes of other SME-producers.</title>
        <authorList>
            <person name="Dabos L."/>
            <person name="Patino Navarrete R."/>
            <person name="Naas T."/>
        </authorList>
    </citation>
    <scope>NUCLEOTIDE SEQUENCE</scope>
    <source>
        <strain evidence="3">CHE4</strain>
    </source>
</reference>
<evidence type="ECO:0000313" key="3">
    <source>
        <dbReference type="EMBL" id="AXH01902.1"/>
    </source>
</evidence>
<keyword evidence="2" id="KW-0472">Membrane</keyword>
<protein>
    <submittedName>
        <fullName evidence="3">Uncharacterized protein</fullName>
    </submittedName>
</protein>
<keyword evidence="2" id="KW-1133">Transmembrane helix</keyword>
<dbReference type="EMBL" id="MH460880">
    <property type="protein sequence ID" value="AXH01902.1"/>
    <property type="molecule type" value="Genomic_DNA"/>
</dbReference>
<evidence type="ECO:0000256" key="1">
    <source>
        <dbReference type="SAM" id="MobiDB-lite"/>
    </source>
</evidence>
<evidence type="ECO:0000256" key="2">
    <source>
        <dbReference type="SAM" id="Phobius"/>
    </source>
</evidence>
<accession>A0A345IPY0</accession>
<organism evidence="3">
    <name type="scientific">Serratia marcescens</name>
    <dbReference type="NCBI Taxonomy" id="615"/>
    <lineage>
        <taxon>Bacteria</taxon>
        <taxon>Pseudomonadati</taxon>
        <taxon>Pseudomonadota</taxon>
        <taxon>Gammaproteobacteria</taxon>
        <taxon>Enterobacterales</taxon>
        <taxon>Yersiniaceae</taxon>
        <taxon>Serratia</taxon>
    </lineage>
</organism>
<name>A0A345IPY0_SERMA</name>
<feature type="region of interest" description="Disordered" evidence="1">
    <location>
        <begin position="29"/>
        <end position="51"/>
    </location>
</feature>
<feature type="transmembrane region" description="Helical" evidence="2">
    <location>
        <begin position="6"/>
        <end position="25"/>
    </location>
</feature>
<sequence length="92" mass="10544">MYFKCILLGSASLVNTLVFVAVFFGRRSRSQNMKKAHRSHEEMSVDKRRRLADQSLAPPYANRLRKNLCQDLSSVGRNGLHCGPEPKRVVIW</sequence>
<keyword evidence="2" id="KW-0812">Transmembrane</keyword>
<proteinExistence type="predicted"/>
<dbReference type="AlphaFoldDB" id="A0A345IPY0"/>